<evidence type="ECO:0000256" key="1">
    <source>
        <dbReference type="SAM" id="Phobius"/>
    </source>
</evidence>
<proteinExistence type="predicted"/>
<dbReference type="Proteomes" id="UP000187495">
    <property type="component" value="Unassembled WGS sequence"/>
</dbReference>
<name>A0A1N7G479_9GAMM</name>
<sequence length="129" mass="14174">MLGLHIVRSDDFAENTTVANLFDHMTMTIAGTKKTTTYNLSKQLRAISVLEESALLANSTKAQRFATSFVAGGMLIGAGVLPALATLLIGHSLPEKTKSEYLIFVEFTDGKRAILKANQKHYNKLQKYL</sequence>
<dbReference type="EMBL" id="FTNU01000023">
    <property type="protein sequence ID" value="SIS07371.1"/>
    <property type="molecule type" value="Genomic_DNA"/>
</dbReference>
<protein>
    <submittedName>
        <fullName evidence="2">Uncharacterized protein</fullName>
    </submittedName>
</protein>
<keyword evidence="1" id="KW-1133">Transmembrane helix</keyword>
<keyword evidence="1" id="KW-0472">Membrane</keyword>
<accession>A0A1N7G479</accession>
<dbReference type="RefSeq" id="WP_078310373.1">
    <property type="nucleotide sequence ID" value="NZ_FTNU01000023.1"/>
</dbReference>
<dbReference type="STRING" id="34061.B0189_09725"/>
<feature type="transmembrane region" description="Helical" evidence="1">
    <location>
        <begin position="65"/>
        <end position="89"/>
    </location>
</feature>
<evidence type="ECO:0000313" key="3">
    <source>
        <dbReference type="Proteomes" id="UP000187495"/>
    </source>
</evidence>
<dbReference type="AlphaFoldDB" id="A0A1N7G479"/>
<gene>
    <name evidence="2" type="ORF">SAMN02745664_12314</name>
</gene>
<keyword evidence="1" id="KW-0812">Transmembrane</keyword>
<organism evidence="2 3">
    <name type="scientific">Moraxella cuniculi DSM 21768</name>
    <dbReference type="NCBI Taxonomy" id="1122245"/>
    <lineage>
        <taxon>Bacteria</taxon>
        <taxon>Pseudomonadati</taxon>
        <taxon>Pseudomonadota</taxon>
        <taxon>Gammaproteobacteria</taxon>
        <taxon>Moraxellales</taxon>
        <taxon>Moraxellaceae</taxon>
        <taxon>Moraxella</taxon>
    </lineage>
</organism>
<reference evidence="3" key="1">
    <citation type="submission" date="2017-01" db="EMBL/GenBank/DDBJ databases">
        <authorList>
            <person name="Varghese N."/>
            <person name="Submissions S."/>
        </authorList>
    </citation>
    <scope>NUCLEOTIDE SEQUENCE [LARGE SCALE GENOMIC DNA]</scope>
    <source>
        <strain evidence="3">DSM 21768</strain>
    </source>
</reference>
<keyword evidence="3" id="KW-1185">Reference proteome</keyword>
<evidence type="ECO:0000313" key="2">
    <source>
        <dbReference type="EMBL" id="SIS07371.1"/>
    </source>
</evidence>